<accession>A0ABD0LG97</accession>
<dbReference type="EMBL" id="JACVVK020000050">
    <property type="protein sequence ID" value="KAK7498499.1"/>
    <property type="molecule type" value="Genomic_DNA"/>
</dbReference>
<name>A0ABD0LG97_9CAEN</name>
<proteinExistence type="predicted"/>
<protein>
    <submittedName>
        <fullName evidence="1">Uncharacterized protein</fullName>
    </submittedName>
</protein>
<gene>
    <name evidence="1" type="ORF">BaRGS_00010159</name>
</gene>
<reference evidence="1 2" key="1">
    <citation type="journal article" date="2023" name="Sci. Data">
        <title>Genome assembly of the Korean intertidal mud-creeper Batillaria attramentaria.</title>
        <authorList>
            <person name="Patra A.K."/>
            <person name="Ho P.T."/>
            <person name="Jun S."/>
            <person name="Lee S.J."/>
            <person name="Kim Y."/>
            <person name="Won Y.J."/>
        </authorList>
    </citation>
    <scope>NUCLEOTIDE SEQUENCE [LARGE SCALE GENOMIC DNA]</scope>
    <source>
        <strain evidence="1">Wonlab-2016</strain>
    </source>
</reference>
<dbReference type="Proteomes" id="UP001519460">
    <property type="component" value="Unassembled WGS sequence"/>
</dbReference>
<evidence type="ECO:0000313" key="1">
    <source>
        <dbReference type="EMBL" id="KAK7498499.1"/>
    </source>
</evidence>
<sequence>MAKIEGSNHVLQLKWAGEGQTDTKGCAFQGGCSGRLGGDLRHFAKHHDVVPSSQSPTPLPPGDATFLFREILYVSPRRLPPLSLTLGAEFRPPEPSVTAILARTSSRQQEVPV</sequence>
<evidence type="ECO:0000313" key="2">
    <source>
        <dbReference type="Proteomes" id="UP001519460"/>
    </source>
</evidence>
<keyword evidence="2" id="KW-1185">Reference proteome</keyword>
<organism evidence="1 2">
    <name type="scientific">Batillaria attramentaria</name>
    <dbReference type="NCBI Taxonomy" id="370345"/>
    <lineage>
        <taxon>Eukaryota</taxon>
        <taxon>Metazoa</taxon>
        <taxon>Spiralia</taxon>
        <taxon>Lophotrochozoa</taxon>
        <taxon>Mollusca</taxon>
        <taxon>Gastropoda</taxon>
        <taxon>Caenogastropoda</taxon>
        <taxon>Sorbeoconcha</taxon>
        <taxon>Cerithioidea</taxon>
        <taxon>Batillariidae</taxon>
        <taxon>Batillaria</taxon>
    </lineage>
</organism>
<comment type="caution">
    <text evidence="1">The sequence shown here is derived from an EMBL/GenBank/DDBJ whole genome shotgun (WGS) entry which is preliminary data.</text>
</comment>
<dbReference type="AlphaFoldDB" id="A0ABD0LG97"/>